<feature type="binding site" evidence="4">
    <location>
        <position position="33"/>
    </location>
    <ligand>
        <name>Mg(2+)</name>
        <dbReference type="ChEBI" id="CHEBI:18420"/>
    </ligand>
</feature>
<feature type="binding site" evidence="3">
    <location>
        <begin position="120"/>
        <end position="128"/>
    </location>
    <ligand>
        <name>GTP</name>
        <dbReference type="ChEBI" id="CHEBI:37565"/>
    </ligand>
</feature>
<dbReference type="PANTHER" id="PTHR11711">
    <property type="entry name" value="ADP RIBOSYLATION FACTOR-RELATED"/>
    <property type="match status" value="1"/>
</dbReference>
<accession>A0A8J6AUL6</accession>
<keyword evidence="4" id="KW-0479">Metal-binding</keyword>
<organism evidence="6 7">
    <name type="scientific">Carpediemonas membranifera</name>
    <dbReference type="NCBI Taxonomy" id="201153"/>
    <lineage>
        <taxon>Eukaryota</taxon>
        <taxon>Metamonada</taxon>
        <taxon>Carpediemonas-like organisms</taxon>
        <taxon>Carpediemonas</taxon>
    </lineage>
</organism>
<dbReference type="InterPro" id="IPR006689">
    <property type="entry name" value="Small_GTPase_ARF/SAR"/>
</dbReference>
<dbReference type="EMBL" id="JAHDYR010000012">
    <property type="protein sequence ID" value="KAG9395146.1"/>
    <property type="molecule type" value="Genomic_DNA"/>
</dbReference>
<proteinExistence type="predicted"/>
<evidence type="ECO:0000313" key="7">
    <source>
        <dbReference type="Proteomes" id="UP000717585"/>
    </source>
</evidence>
<dbReference type="Proteomes" id="UP000717585">
    <property type="component" value="Unassembled WGS sequence"/>
</dbReference>
<keyword evidence="2 3" id="KW-0342">GTP-binding</keyword>
<evidence type="ECO:0000256" key="4">
    <source>
        <dbReference type="PIRSR" id="PIRSR606689-2"/>
    </source>
</evidence>
<feature type="binding site" evidence="3">
    <location>
        <position position="62"/>
    </location>
    <ligand>
        <name>GTP</name>
        <dbReference type="ChEBI" id="CHEBI:37565"/>
    </ligand>
</feature>
<evidence type="ECO:0000256" key="5">
    <source>
        <dbReference type="SAM" id="MobiDB-lite"/>
    </source>
</evidence>
<dbReference type="GO" id="GO:0046872">
    <property type="term" value="F:metal ion binding"/>
    <property type="evidence" value="ECO:0007669"/>
    <property type="project" value="UniProtKB-KW"/>
</dbReference>
<comment type="caution">
    <text evidence="6">The sequence shown here is derived from an EMBL/GenBank/DDBJ whole genome shotgun (WGS) entry which is preliminary data.</text>
</comment>
<sequence length="204" mass="22615">MIQAPFFGIDAAGKTTLLYRLVGIIDELTLIPTVGFNVETIKFGGRSSGLPRSKITIWDCGGACKLRELHYMYMNEKMAVMCLITNPHEKDSWCLDEQREYLHRILDHDTNKRPLIVVANYHTDDWADCPDVMTPDRLADELGLFELTDRMWTVIPCNAVSGKNVGALLPLIARVSAAERTRGTTQPSVDPGPQPDAVPSDGAT</sequence>
<dbReference type="InterPro" id="IPR027417">
    <property type="entry name" value="P-loop_NTPase"/>
</dbReference>
<dbReference type="GO" id="GO:0005525">
    <property type="term" value="F:GTP binding"/>
    <property type="evidence" value="ECO:0007669"/>
    <property type="project" value="UniProtKB-KW"/>
</dbReference>
<reference evidence="6" key="1">
    <citation type="submission" date="2021-05" db="EMBL/GenBank/DDBJ databases">
        <title>A free-living protist that lacks canonical eukaryotic 1 DNA replication and segregation systems.</title>
        <authorList>
            <person name="Salas-Leiva D.E."/>
            <person name="Tromer E.C."/>
            <person name="Curtis B.A."/>
            <person name="Jerlstrom-Hultqvist J."/>
            <person name="Kolisko M."/>
            <person name="Yi Z."/>
            <person name="Salas-Leiva J.S."/>
            <person name="Gallot-Lavallee L."/>
            <person name="Kops G.J.P.L."/>
            <person name="Archibald J.M."/>
            <person name="Simpson A.G.B."/>
            <person name="Roger A.J."/>
        </authorList>
    </citation>
    <scope>NUCLEOTIDE SEQUENCE</scope>
    <source>
        <strain evidence="6">BICM</strain>
    </source>
</reference>
<keyword evidence="7" id="KW-1185">Reference proteome</keyword>
<feature type="binding site" evidence="4">
    <location>
        <position position="15"/>
    </location>
    <ligand>
        <name>Mg(2+)</name>
        <dbReference type="ChEBI" id="CHEBI:18420"/>
    </ligand>
</feature>
<protein>
    <submittedName>
        <fullName evidence="6">Small GTPase superfamily ARF/SAR type</fullName>
    </submittedName>
</protein>
<dbReference type="Pfam" id="PF00025">
    <property type="entry name" value="Arf"/>
    <property type="match status" value="1"/>
</dbReference>
<keyword evidence="1 3" id="KW-0547">Nucleotide-binding</keyword>
<dbReference type="SUPFAM" id="SSF52540">
    <property type="entry name" value="P-loop containing nucleoside triphosphate hydrolases"/>
    <property type="match status" value="1"/>
</dbReference>
<dbReference type="GO" id="GO:0003924">
    <property type="term" value="F:GTPase activity"/>
    <property type="evidence" value="ECO:0007669"/>
    <property type="project" value="InterPro"/>
</dbReference>
<evidence type="ECO:0000256" key="1">
    <source>
        <dbReference type="ARBA" id="ARBA00022741"/>
    </source>
</evidence>
<evidence type="ECO:0000256" key="3">
    <source>
        <dbReference type="PIRSR" id="PIRSR606689-1"/>
    </source>
</evidence>
<dbReference type="SMART" id="SM00177">
    <property type="entry name" value="ARF"/>
    <property type="match status" value="1"/>
</dbReference>
<feature type="region of interest" description="Disordered" evidence="5">
    <location>
        <begin position="180"/>
        <end position="204"/>
    </location>
</feature>
<dbReference type="OrthoDB" id="2011769at2759"/>
<feature type="binding site" evidence="3">
    <location>
        <begin position="8"/>
        <end position="15"/>
    </location>
    <ligand>
        <name>GTP</name>
        <dbReference type="ChEBI" id="CHEBI:37565"/>
    </ligand>
</feature>
<keyword evidence="4" id="KW-0460">Magnesium</keyword>
<dbReference type="PROSITE" id="PS51417">
    <property type="entry name" value="ARF"/>
    <property type="match status" value="1"/>
</dbReference>
<name>A0A8J6AUL6_9EUKA</name>
<evidence type="ECO:0000313" key="6">
    <source>
        <dbReference type="EMBL" id="KAG9395146.1"/>
    </source>
</evidence>
<dbReference type="AlphaFoldDB" id="A0A8J6AUL6"/>
<dbReference type="InterPro" id="IPR024156">
    <property type="entry name" value="Small_GTPase_ARF"/>
</dbReference>
<dbReference type="Gene3D" id="3.40.50.300">
    <property type="entry name" value="P-loop containing nucleotide triphosphate hydrolases"/>
    <property type="match status" value="1"/>
</dbReference>
<evidence type="ECO:0000256" key="2">
    <source>
        <dbReference type="ARBA" id="ARBA00023134"/>
    </source>
</evidence>
<gene>
    <name evidence="6" type="ORF">J8273_0365</name>
</gene>